<evidence type="ECO:0000256" key="1">
    <source>
        <dbReference type="SAM" id="MobiDB-lite"/>
    </source>
</evidence>
<dbReference type="PANTHER" id="PTHR39441:SF1">
    <property type="entry name" value="DUF2252 DOMAIN-CONTAINING PROTEIN"/>
    <property type="match status" value="1"/>
</dbReference>
<dbReference type="AlphaFoldDB" id="A0A844B6U0"/>
<accession>A0A844B6U0</accession>
<dbReference type="OrthoDB" id="1491115at2"/>
<feature type="compositionally biased region" description="Basic and acidic residues" evidence="1">
    <location>
        <begin position="48"/>
        <end position="70"/>
    </location>
</feature>
<feature type="region of interest" description="Disordered" evidence="1">
    <location>
        <begin position="150"/>
        <end position="171"/>
    </location>
</feature>
<name>A0A844B6U0_9RHOB</name>
<protein>
    <submittedName>
        <fullName evidence="2">DUF2252 domain-containing protein</fullName>
    </submittedName>
</protein>
<dbReference type="Pfam" id="PF10009">
    <property type="entry name" value="DUF2252"/>
    <property type="match status" value="1"/>
</dbReference>
<reference evidence="2 3" key="1">
    <citation type="submission" date="2019-11" db="EMBL/GenBank/DDBJ databases">
        <title>Draft Whole-Genome sequence of the marine photosynthetic bacterium Rhodovulum strictum DSM 11289.</title>
        <authorList>
            <person name="Kyndt J.A."/>
            <person name="Meyer T.E."/>
        </authorList>
    </citation>
    <scope>NUCLEOTIDE SEQUENCE [LARGE SCALE GENOMIC DNA]</scope>
    <source>
        <strain evidence="2 3">DSM 11289</strain>
    </source>
</reference>
<comment type="caution">
    <text evidence="2">The sequence shown here is derived from an EMBL/GenBank/DDBJ whole genome shotgun (WGS) entry which is preliminary data.</text>
</comment>
<evidence type="ECO:0000313" key="3">
    <source>
        <dbReference type="Proteomes" id="UP000466730"/>
    </source>
</evidence>
<keyword evidence="3" id="KW-1185">Reference proteome</keyword>
<feature type="region of interest" description="Disordered" evidence="1">
    <location>
        <begin position="1"/>
        <end position="70"/>
    </location>
</feature>
<dbReference type="InterPro" id="IPR018721">
    <property type="entry name" value="DUF2252"/>
</dbReference>
<dbReference type="EMBL" id="WJPO01000024">
    <property type="protein sequence ID" value="MRH22096.1"/>
    <property type="molecule type" value="Genomic_DNA"/>
</dbReference>
<sequence length="207" mass="22496">MRRTDNGRRRPRTRLRLSADDRNRTIGPGAGEVPAAPAHPRRTVCPREALRQDVPRSSHAEFRPDPDRPDPVAVIAAQNATRIASLVPLRLARMAESPFGFLRGSAAVMARDLAHTPRTGLEAMACGDMHVGNFGVFASRFPHRACFTSAHRANPPKRTPSPPPPLTLGGGGLGGSWQEVGTYTSHAGRPAPWVILGKRCHRACIFR</sequence>
<evidence type="ECO:0000313" key="2">
    <source>
        <dbReference type="EMBL" id="MRH22096.1"/>
    </source>
</evidence>
<organism evidence="2 3">
    <name type="scientific">Rhodovulum strictum</name>
    <dbReference type="NCBI Taxonomy" id="58314"/>
    <lineage>
        <taxon>Bacteria</taxon>
        <taxon>Pseudomonadati</taxon>
        <taxon>Pseudomonadota</taxon>
        <taxon>Alphaproteobacteria</taxon>
        <taxon>Rhodobacterales</taxon>
        <taxon>Paracoccaceae</taxon>
        <taxon>Rhodovulum</taxon>
    </lineage>
</organism>
<proteinExistence type="predicted"/>
<dbReference type="PANTHER" id="PTHR39441">
    <property type="entry name" value="DUF2252 DOMAIN-CONTAINING PROTEIN"/>
    <property type="match status" value="1"/>
</dbReference>
<gene>
    <name evidence="2" type="ORF">GH815_13940</name>
</gene>
<feature type="compositionally biased region" description="Pro residues" evidence="1">
    <location>
        <begin position="157"/>
        <end position="166"/>
    </location>
</feature>
<dbReference type="Proteomes" id="UP000466730">
    <property type="component" value="Unassembled WGS sequence"/>
</dbReference>